<evidence type="ECO:0000256" key="13">
    <source>
        <dbReference type="ARBA" id="ARBA00077527"/>
    </source>
</evidence>
<dbReference type="GO" id="GO:0005783">
    <property type="term" value="C:endoplasmic reticulum"/>
    <property type="evidence" value="ECO:0007669"/>
    <property type="project" value="UniProtKB-SubCell"/>
</dbReference>
<dbReference type="GeneTree" id="ENSGT00940000157818"/>
<dbReference type="GO" id="GO:0005829">
    <property type="term" value="C:cytosol"/>
    <property type="evidence" value="ECO:0007669"/>
    <property type="project" value="UniProtKB-ARBA"/>
</dbReference>
<reference evidence="15" key="1">
    <citation type="submission" date="2025-08" db="UniProtKB">
        <authorList>
            <consortium name="Ensembl"/>
        </authorList>
    </citation>
    <scope>IDENTIFICATION</scope>
</reference>
<reference evidence="15" key="2">
    <citation type="submission" date="2025-09" db="UniProtKB">
        <authorList>
            <consortium name="Ensembl"/>
        </authorList>
    </citation>
    <scope>IDENTIFICATION</scope>
</reference>
<dbReference type="InterPro" id="IPR011993">
    <property type="entry name" value="PH-like_dom_sf"/>
</dbReference>
<dbReference type="Proteomes" id="UP000261640">
    <property type="component" value="Unplaced"/>
</dbReference>
<accession>A0A7N8YN25</accession>
<keyword evidence="9" id="KW-0175">Coiled coil</keyword>
<keyword evidence="16" id="KW-1185">Reference proteome</keyword>
<evidence type="ECO:0000256" key="6">
    <source>
        <dbReference type="ARBA" id="ARBA00022490"/>
    </source>
</evidence>
<evidence type="ECO:0000256" key="8">
    <source>
        <dbReference type="ARBA" id="ARBA00022990"/>
    </source>
</evidence>
<dbReference type="FunFam" id="2.30.29.30:FF:000240">
    <property type="entry name" value="Myotubularin-related protein 9"/>
    <property type="match status" value="1"/>
</dbReference>
<keyword evidence="7" id="KW-0256">Endoplasmic reticulum</keyword>
<comment type="similarity">
    <text evidence="4">Belongs to the protein-tyrosine phosphatase family. Non-receptor class myotubularin subfamily.</text>
</comment>
<dbReference type="GO" id="GO:0032587">
    <property type="term" value="C:ruffle membrane"/>
    <property type="evidence" value="ECO:0007669"/>
    <property type="project" value="UniProtKB-SubCell"/>
</dbReference>
<name>A0A7N8YN25_9TELE</name>
<evidence type="ECO:0000256" key="11">
    <source>
        <dbReference type="ARBA" id="ARBA00023273"/>
    </source>
</evidence>
<evidence type="ECO:0000313" key="15">
    <source>
        <dbReference type="Ensembl" id="ENSMAMP00000068152.1"/>
    </source>
</evidence>
<evidence type="ECO:0000256" key="1">
    <source>
        <dbReference type="ARBA" id="ARBA00004240"/>
    </source>
</evidence>
<dbReference type="Pfam" id="PF21098">
    <property type="entry name" value="PH-GRAM_MTMR6-like"/>
    <property type="match status" value="1"/>
</dbReference>
<evidence type="ECO:0000256" key="9">
    <source>
        <dbReference type="ARBA" id="ARBA00023054"/>
    </source>
</evidence>
<feature type="domain" description="MTMR6-9 GRAM" evidence="14">
    <location>
        <begin position="24"/>
        <end position="96"/>
    </location>
</feature>
<keyword evidence="11" id="KW-0966">Cell projection</keyword>
<comment type="subcellular location">
    <subcellularLocation>
        <location evidence="3">Cell projection</location>
        <location evidence="3">Ruffle membrane</location>
        <topology evidence="3">Peripheral membrane protein</topology>
        <orientation evidence="3">Cytoplasmic side</orientation>
    </subcellularLocation>
    <subcellularLocation>
        <location evidence="2">Cytoplasm</location>
        <location evidence="2">Perinuclear region</location>
    </subcellularLocation>
    <subcellularLocation>
        <location evidence="1">Endoplasmic reticulum</location>
    </subcellularLocation>
</comment>
<protein>
    <recommendedName>
        <fullName evidence="12">Myotubularin-related protein 9</fullName>
    </recommendedName>
    <alternativeName>
        <fullName evidence="13">Inactive phosphatidylinositol 3-phosphatase 9</fullName>
    </alternativeName>
</protein>
<dbReference type="CDD" id="cd13211">
    <property type="entry name" value="PH-GRAM_MTMR9"/>
    <property type="match status" value="1"/>
</dbReference>
<evidence type="ECO:0000256" key="10">
    <source>
        <dbReference type="ARBA" id="ARBA00023136"/>
    </source>
</evidence>
<keyword evidence="5" id="KW-1003">Cell membrane</keyword>
<dbReference type="GO" id="GO:0048471">
    <property type="term" value="C:perinuclear region of cytoplasm"/>
    <property type="evidence" value="ECO:0007669"/>
    <property type="project" value="UniProtKB-SubCell"/>
</dbReference>
<dbReference type="Ensembl" id="ENSMAMT00000046957.1">
    <property type="protein sequence ID" value="ENSMAMP00000068152.1"/>
    <property type="gene ID" value="ENSMAMG00000016925.2"/>
</dbReference>
<dbReference type="SUPFAM" id="SSF50729">
    <property type="entry name" value="PH domain-like"/>
    <property type="match status" value="1"/>
</dbReference>
<evidence type="ECO:0000256" key="3">
    <source>
        <dbReference type="ARBA" id="ARBA00004599"/>
    </source>
</evidence>
<evidence type="ECO:0000256" key="7">
    <source>
        <dbReference type="ARBA" id="ARBA00022824"/>
    </source>
</evidence>
<keyword evidence="10" id="KW-0472">Membrane</keyword>
<dbReference type="InterPro" id="IPR048994">
    <property type="entry name" value="PH-GRAM_MTMR6-9"/>
</dbReference>
<evidence type="ECO:0000256" key="12">
    <source>
        <dbReference type="ARBA" id="ARBA00072711"/>
    </source>
</evidence>
<organism evidence="15 16">
    <name type="scientific">Mastacembelus armatus</name>
    <name type="common">zig-zag eel</name>
    <dbReference type="NCBI Taxonomy" id="205130"/>
    <lineage>
        <taxon>Eukaryota</taxon>
        <taxon>Metazoa</taxon>
        <taxon>Chordata</taxon>
        <taxon>Craniata</taxon>
        <taxon>Vertebrata</taxon>
        <taxon>Euteleostomi</taxon>
        <taxon>Actinopterygii</taxon>
        <taxon>Neopterygii</taxon>
        <taxon>Teleostei</taxon>
        <taxon>Neoteleostei</taxon>
        <taxon>Acanthomorphata</taxon>
        <taxon>Anabantaria</taxon>
        <taxon>Synbranchiformes</taxon>
        <taxon>Mastacembelidae</taxon>
        <taxon>Mastacembelus</taxon>
    </lineage>
</organism>
<evidence type="ECO:0000259" key="14">
    <source>
        <dbReference type="Pfam" id="PF21098"/>
    </source>
</evidence>
<evidence type="ECO:0000256" key="4">
    <source>
        <dbReference type="ARBA" id="ARBA00007471"/>
    </source>
</evidence>
<keyword evidence="8" id="KW-0007">Acetylation</keyword>
<keyword evidence="6" id="KW-0963">Cytoplasm</keyword>
<sequence>MEFAELIKTPRVDGVVLHRPFMPTVEGTLCLTGHHLILSSRQDNTEELWLLHSNIDSIEKRFAGSLGSIIVKCKDLRVIQLDIPGMEECLNIASSIELYDAKPACCKTFFVDLNYSMITCAVPQLTSTFR</sequence>
<evidence type="ECO:0000313" key="16">
    <source>
        <dbReference type="Proteomes" id="UP000261640"/>
    </source>
</evidence>
<dbReference type="AlphaFoldDB" id="A0A7N8YN25"/>
<proteinExistence type="inferred from homology"/>
<evidence type="ECO:0000256" key="2">
    <source>
        <dbReference type="ARBA" id="ARBA00004556"/>
    </source>
</evidence>
<evidence type="ECO:0000256" key="5">
    <source>
        <dbReference type="ARBA" id="ARBA00022475"/>
    </source>
</evidence>
<dbReference type="Gene3D" id="2.30.29.30">
    <property type="entry name" value="Pleckstrin-homology domain (PH domain)/Phosphotyrosine-binding domain (PTB)"/>
    <property type="match status" value="1"/>
</dbReference>